<proteinExistence type="predicted"/>
<dbReference type="Proteomes" id="UP000717585">
    <property type="component" value="Unassembled WGS sequence"/>
</dbReference>
<dbReference type="PANTHER" id="PTHR45982">
    <property type="entry name" value="REGULATOR OF CHROMOSOME CONDENSATION"/>
    <property type="match status" value="1"/>
</dbReference>
<feature type="compositionally biased region" description="Basic and acidic residues" evidence="1">
    <location>
        <begin position="1"/>
        <end position="16"/>
    </location>
</feature>
<evidence type="ECO:0000313" key="2">
    <source>
        <dbReference type="EMBL" id="KAG9395517.1"/>
    </source>
</evidence>
<organism evidence="2 3">
    <name type="scientific">Carpediemonas membranifera</name>
    <dbReference type="NCBI Taxonomy" id="201153"/>
    <lineage>
        <taxon>Eukaryota</taxon>
        <taxon>Metamonada</taxon>
        <taxon>Carpediemonas-like organisms</taxon>
        <taxon>Carpediemonas</taxon>
    </lineage>
</organism>
<gene>
    <name evidence="2" type="ORF">J8273_3093</name>
</gene>
<dbReference type="GO" id="GO:0005737">
    <property type="term" value="C:cytoplasm"/>
    <property type="evidence" value="ECO:0007669"/>
    <property type="project" value="TreeGrafter"/>
</dbReference>
<comment type="caution">
    <text evidence="2">The sequence shown here is derived from an EMBL/GenBank/DDBJ whole genome shotgun (WGS) entry which is preliminary data.</text>
</comment>
<evidence type="ECO:0000256" key="1">
    <source>
        <dbReference type="SAM" id="MobiDB-lite"/>
    </source>
</evidence>
<protein>
    <submittedName>
        <fullName evidence="2">Endodeoxyribonuclease RusA family protein</fullName>
    </submittedName>
</protein>
<dbReference type="SUPFAM" id="SSF50985">
    <property type="entry name" value="RCC1/BLIP-II"/>
    <property type="match status" value="1"/>
</dbReference>
<dbReference type="GO" id="GO:0005085">
    <property type="term" value="F:guanyl-nucleotide exchange factor activity"/>
    <property type="evidence" value="ECO:0007669"/>
    <property type="project" value="TreeGrafter"/>
</dbReference>
<evidence type="ECO:0000313" key="3">
    <source>
        <dbReference type="Proteomes" id="UP000717585"/>
    </source>
</evidence>
<accession>A0A8J6BE09</accession>
<dbReference type="OrthoDB" id="61110at2759"/>
<dbReference type="InterPro" id="IPR009091">
    <property type="entry name" value="RCC1/BLIP-II"/>
</dbReference>
<keyword evidence="3" id="KW-1185">Reference proteome</keyword>
<feature type="region of interest" description="Disordered" evidence="1">
    <location>
        <begin position="1"/>
        <end position="22"/>
    </location>
</feature>
<dbReference type="Gene3D" id="2.130.10.30">
    <property type="entry name" value="Regulator of chromosome condensation 1/beta-lactamase-inhibitor protein II"/>
    <property type="match status" value="2"/>
</dbReference>
<dbReference type="PANTHER" id="PTHR45982:SF1">
    <property type="entry name" value="REGULATOR OF CHROMOSOME CONDENSATION"/>
    <property type="match status" value="1"/>
</dbReference>
<name>A0A8J6BE09_9EUKA</name>
<feature type="region of interest" description="Disordered" evidence="1">
    <location>
        <begin position="110"/>
        <end position="142"/>
    </location>
</feature>
<feature type="compositionally biased region" description="Acidic residues" evidence="1">
    <location>
        <begin position="126"/>
        <end position="136"/>
    </location>
</feature>
<dbReference type="AlphaFoldDB" id="A0A8J6BE09"/>
<dbReference type="InterPro" id="IPR051553">
    <property type="entry name" value="Ran_GTPase-activating"/>
</dbReference>
<reference evidence="2" key="1">
    <citation type="submission" date="2021-05" db="EMBL/GenBank/DDBJ databases">
        <title>A free-living protist that lacks canonical eukaryotic 1 DNA replication and segregation systems.</title>
        <authorList>
            <person name="Salas-Leiva D.E."/>
            <person name="Tromer E.C."/>
            <person name="Curtis B.A."/>
            <person name="Jerlstrom-Hultqvist J."/>
            <person name="Kolisko M."/>
            <person name="Yi Z."/>
            <person name="Salas-Leiva J.S."/>
            <person name="Gallot-Lavallee L."/>
            <person name="Kops G.J.P.L."/>
            <person name="Archibald J.M."/>
            <person name="Simpson A.G.B."/>
            <person name="Roger A.J."/>
        </authorList>
    </citation>
    <scope>NUCLEOTIDE SEQUENCE</scope>
    <source>
        <strain evidence="2">BICM</strain>
    </source>
</reference>
<sequence length="644" mass="69387">MATVERTRGEHGDKASDPMNENVCTTTKPQAKIADVVGLIATLHSQTEEQLRDQQGNISGHFTKCIEYLKPFSSQPIGTIELPCNKGALLLRVKALSALLSGLADSFPPSLVEDKATNTPSHTDTDPYDEYDEYDSDPAAPPPPMTWQQALLHCANIMLNAQVAIETPRATVDIKGDLPDALYTMVPFTIAACMFAGGVDPAAFMLCRKTFLVRSSVASPSLRRRIDGAQFIVLSPRLFACGNNTLGQCTGSFGRAWVDRPLWIRVPPVGNAHSIYYGYGSTFAITKGGVYSWGSNLTKKLGRGDLGSQLVTNPGRVKLPAGTDTIHVHPMDWSTFFQTTRGWYACGANGWGQLGLGHDDKRVVEPAPIHTPFTLTGVFSRESGTWFLAGNNRVLACGKNIAGRLGINDTTGKIRALTEVDLPLDRSSGSGDSVETIVADGYSCMFVTNRGTWVCGSNKYGALGLDGFEETVPAPRKLSFDVTSAVLNAGSSAMLRSDGAILVGGNNSKHHLPGSDRHNQPVMEADLPFSVTELVLGKQATFIRRKADGAWFARGLNSSFRLGVPGAAVVDWSRVPLPNDEFKQVWSEQDYTIFLSDDDMFVAGHLSGIGLSQPGQTAPRRLSGGLVHFARFPVTVPGLDLRGL</sequence>
<dbReference type="EMBL" id="JAHDYR010000011">
    <property type="protein sequence ID" value="KAG9395517.1"/>
    <property type="molecule type" value="Genomic_DNA"/>
</dbReference>